<dbReference type="Proteomes" id="UP000030760">
    <property type="component" value="Unassembled WGS sequence"/>
</dbReference>
<dbReference type="EMBL" id="KB405060">
    <property type="protein sequence ID" value="EMF56753.1"/>
    <property type="molecule type" value="Genomic_DNA"/>
</dbReference>
<name>M3F597_9ACTN</name>
<gene>
    <name evidence="1" type="ORF">SBD_1836</name>
</gene>
<evidence type="ECO:0000313" key="1">
    <source>
        <dbReference type="EMBL" id="EMF56753.1"/>
    </source>
</evidence>
<sequence length="50" mass="5589">MSCRPLEARERAPLGRIPLRSLIRVVLYLWLIDDTIPQQPWGSVGLCAAG</sequence>
<organism evidence="1 2">
    <name type="scientific">Streptomyces bottropensis ATCC 25435</name>
    <dbReference type="NCBI Taxonomy" id="1054862"/>
    <lineage>
        <taxon>Bacteria</taxon>
        <taxon>Bacillati</taxon>
        <taxon>Actinomycetota</taxon>
        <taxon>Actinomycetes</taxon>
        <taxon>Kitasatosporales</taxon>
        <taxon>Streptomycetaceae</taxon>
        <taxon>Streptomyces</taxon>
    </lineage>
</organism>
<proteinExistence type="predicted"/>
<protein>
    <submittedName>
        <fullName evidence="1">Uncharacterized protein</fullName>
    </submittedName>
</protein>
<dbReference type="AlphaFoldDB" id="M3F597"/>
<reference evidence="2" key="1">
    <citation type="journal article" date="2013" name="Genome Announc.">
        <title>Draft Genome Sequence of Streptomyces bottropensis ATCC 25435, a Bottromycin-Producing Actinomycete.</title>
        <authorList>
            <person name="Zhang H."/>
            <person name="Zhou W."/>
            <person name="Zhuang Y."/>
            <person name="Liang X."/>
            <person name="Liu T."/>
        </authorList>
    </citation>
    <scope>NUCLEOTIDE SEQUENCE [LARGE SCALE GENOMIC DNA]</scope>
    <source>
        <strain evidence="2">ATCC 25435</strain>
    </source>
</reference>
<accession>M3F597</accession>
<evidence type="ECO:0000313" key="2">
    <source>
        <dbReference type="Proteomes" id="UP000030760"/>
    </source>
</evidence>